<evidence type="ECO:0000313" key="9">
    <source>
        <dbReference type="EMBL" id="KAJ8938698.1"/>
    </source>
</evidence>
<keyword evidence="2" id="KW-0547">Nucleotide-binding</keyword>
<dbReference type="InterPro" id="IPR023179">
    <property type="entry name" value="GTP-bd_ortho_bundle_sf"/>
</dbReference>
<organism evidence="9 10">
    <name type="scientific">Aromia moschata</name>
    <dbReference type="NCBI Taxonomy" id="1265417"/>
    <lineage>
        <taxon>Eukaryota</taxon>
        <taxon>Metazoa</taxon>
        <taxon>Ecdysozoa</taxon>
        <taxon>Arthropoda</taxon>
        <taxon>Hexapoda</taxon>
        <taxon>Insecta</taxon>
        <taxon>Pterygota</taxon>
        <taxon>Neoptera</taxon>
        <taxon>Endopterygota</taxon>
        <taxon>Coleoptera</taxon>
        <taxon>Polyphaga</taxon>
        <taxon>Cucujiformia</taxon>
        <taxon>Chrysomeloidea</taxon>
        <taxon>Cerambycidae</taxon>
        <taxon>Cerambycinae</taxon>
        <taxon>Callichromatini</taxon>
        <taxon>Aromia</taxon>
    </lineage>
</organism>
<dbReference type="InterPro" id="IPR050755">
    <property type="entry name" value="TRAFAC_YlqF/YawG_RiboMat"/>
</dbReference>
<dbReference type="InterPro" id="IPR006073">
    <property type="entry name" value="GTP-bd"/>
</dbReference>
<feature type="region of interest" description="Disordered" evidence="7">
    <location>
        <begin position="1"/>
        <end position="31"/>
    </location>
</feature>
<dbReference type="FunFam" id="1.10.1580.10:FF:000002">
    <property type="entry name" value="Guanine nucleotide-binding protein-like 3 (nucleolar)-like"/>
    <property type="match status" value="1"/>
</dbReference>
<dbReference type="Pfam" id="PF08701">
    <property type="entry name" value="GN3L_Grn1"/>
    <property type="match status" value="1"/>
</dbReference>
<evidence type="ECO:0000256" key="6">
    <source>
        <dbReference type="ARBA" id="ARBA00069022"/>
    </source>
</evidence>
<dbReference type="Proteomes" id="UP001162162">
    <property type="component" value="Unassembled WGS sequence"/>
</dbReference>
<dbReference type="FunFam" id="3.40.50.300:FF:000493">
    <property type="entry name" value="Guanine nucleotide-binding protein-like 3-like protein"/>
    <property type="match status" value="1"/>
</dbReference>
<reference evidence="9" key="1">
    <citation type="journal article" date="2023" name="Insect Mol. Biol.">
        <title>Genome sequencing provides insights into the evolution of gene families encoding plant cell wall-degrading enzymes in longhorned beetles.</title>
        <authorList>
            <person name="Shin N.R."/>
            <person name="Okamura Y."/>
            <person name="Kirsch R."/>
            <person name="Pauchet Y."/>
        </authorList>
    </citation>
    <scope>NUCLEOTIDE SEQUENCE</scope>
    <source>
        <strain evidence="9">AMC_N1</strain>
    </source>
</reference>
<comment type="subcellular location">
    <subcellularLocation>
        <location evidence="1">Nucleus</location>
    </subcellularLocation>
</comment>
<evidence type="ECO:0000259" key="8">
    <source>
        <dbReference type="PROSITE" id="PS51721"/>
    </source>
</evidence>
<dbReference type="Gene3D" id="1.10.1580.10">
    <property type="match status" value="1"/>
</dbReference>
<dbReference type="GO" id="GO:0005525">
    <property type="term" value="F:GTP binding"/>
    <property type="evidence" value="ECO:0007669"/>
    <property type="project" value="UniProtKB-KW"/>
</dbReference>
<feature type="region of interest" description="Disordered" evidence="7">
    <location>
        <begin position="50"/>
        <end position="81"/>
    </location>
</feature>
<dbReference type="PANTHER" id="PTHR11089">
    <property type="entry name" value="GTP-BINDING PROTEIN-RELATED"/>
    <property type="match status" value="1"/>
</dbReference>
<dbReference type="PANTHER" id="PTHR11089:SF30">
    <property type="entry name" value="GUANINE NUCLEOTIDE-BINDING PROTEIN-LIKE 3 HOMOLOG"/>
    <property type="match status" value="1"/>
</dbReference>
<gene>
    <name evidence="9" type="ORF">NQ318_007986</name>
</gene>
<dbReference type="SUPFAM" id="SSF52540">
    <property type="entry name" value="P-loop containing nucleoside triphosphate hydrolases"/>
    <property type="match status" value="1"/>
</dbReference>
<dbReference type="EMBL" id="JAPWTK010000539">
    <property type="protein sequence ID" value="KAJ8938698.1"/>
    <property type="molecule type" value="Genomic_DNA"/>
</dbReference>
<evidence type="ECO:0000256" key="2">
    <source>
        <dbReference type="ARBA" id="ARBA00022741"/>
    </source>
</evidence>
<feature type="domain" description="CP-type G" evidence="8">
    <location>
        <begin position="101"/>
        <end position="283"/>
    </location>
</feature>
<evidence type="ECO:0000256" key="1">
    <source>
        <dbReference type="ARBA" id="ARBA00004123"/>
    </source>
</evidence>
<evidence type="ECO:0000256" key="4">
    <source>
        <dbReference type="ARBA" id="ARBA00023134"/>
    </source>
</evidence>
<dbReference type="CDD" id="cd00882">
    <property type="entry name" value="Ras_like_GTPase"/>
    <property type="match status" value="1"/>
</dbReference>
<dbReference type="PRINTS" id="PR00326">
    <property type="entry name" value="GTP1OBG"/>
</dbReference>
<proteinExistence type="predicted"/>
<keyword evidence="3" id="KW-0175">Coiled coil</keyword>
<dbReference type="PROSITE" id="PS51721">
    <property type="entry name" value="G_CP"/>
    <property type="match status" value="1"/>
</dbReference>
<evidence type="ECO:0000256" key="7">
    <source>
        <dbReference type="SAM" id="MobiDB-lite"/>
    </source>
</evidence>
<dbReference type="InterPro" id="IPR027417">
    <property type="entry name" value="P-loop_NTPase"/>
</dbReference>
<dbReference type="InterPro" id="IPR030378">
    <property type="entry name" value="G_CP_dom"/>
</dbReference>
<accession>A0AAV8XIF7</accession>
<keyword evidence="5" id="KW-0539">Nucleus</keyword>
<dbReference type="CDD" id="cd04178">
    <property type="entry name" value="Nucleostemin_like"/>
    <property type="match status" value="1"/>
</dbReference>
<comment type="caution">
    <text evidence="9">The sequence shown here is derived from an EMBL/GenBank/DDBJ whole genome shotgun (WGS) entry which is preliminary data.</text>
</comment>
<dbReference type="Pfam" id="PF01926">
    <property type="entry name" value="MMR_HSR1"/>
    <property type="match status" value="1"/>
</dbReference>
<dbReference type="GO" id="GO:0005730">
    <property type="term" value="C:nucleolus"/>
    <property type="evidence" value="ECO:0007669"/>
    <property type="project" value="TreeGrafter"/>
</dbReference>
<sequence>MAKFNLKHNRKARKDAKKNPKRNKQSITQVPNICPFKGDILKEVEIMKKQKEEEKQKQREAARLEKQKQKAEEKKAKLNGGLEQLGKNRDVNVENSLKQYYKEFKKVIENADVILEVVDARDPLGTRCTQVEQAVRDMKGGKRLVLVLNKADLVPRDILNKWLKYLKKTTPAIAFKASTQTQSKKLGQRKLAKSDKELKGSACVGAELLMSLLANYCRNKGIKTSITVGIVGLPNVGKSSIINSLKRSRACNVGATPGVTRSMQQVQLDSKIKLLDSPGIVFAAGNDSSASLRNAIRISALHDPITPANAILQRVTKQQMMEMYDVTEYNTPDEFYSLKAIRTGRFKKGGVPDTDAAARSLLEDWNSGKIKYYTVPPEENENEVHISSSIVTDIAKEFDLDTFDSMETEVLNEIERESSSISKSFVLDSLGPVEMVVEEDDQELLSDKINVTTKKKNKSKEIEVRKKKLDPEMEVEGNQKLNQIKKRQFKKEKKQRRRKEKLELQLATGLENFSLDTDKNVNVENYDFGTDFTMK</sequence>
<keyword evidence="10" id="KW-1185">Reference proteome</keyword>
<dbReference type="Gene3D" id="3.40.50.300">
    <property type="entry name" value="P-loop containing nucleotide triphosphate hydrolases"/>
    <property type="match status" value="1"/>
</dbReference>
<dbReference type="AlphaFoldDB" id="A0AAV8XIF7"/>
<feature type="compositionally biased region" description="Basic residues" evidence="7">
    <location>
        <begin position="1"/>
        <end position="24"/>
    </location>
</feature>
<protein>
    <recommendedName>
        <fullName evidence="6">Guanine nucleotide-binding protein-like 3 homolog</fullName>
    </recommendedName>
</protein>
<evidence type="ECO:0000256" key="3">
    <source>
        <dbReference type="ARBA" id="ARBA00023054"/>
    </source>
</evidence>
<feature type="compositionally biased region" description="Basic and acidic residues" evidence="7">
    <location>
        <begin position="50"/>
        <end position="76"/>
    </location>
</feature>
<evidence type="ECO:0000313" key="10">
    <source>
        <dbReference type="Proteomes" id="UP001162162"/>
    </source>
</evidence>
<dbReference type="InterPro" id="IPR014813">
    <property type="entry name" value="Gnl3_N_dom"/>
</dbReference>
<evidence type="ECO:0000256" key="5">
    <source>
        <dbReference type="ARBA" id="ARBA00023242"/>
    </source>
</evidence>
<keyword evidence="4" id="KW-0342">GTP-binding</keyword>
<name>A0AAV8XIF7_9CUCU</name>